<gene>
    <name evidence="1" type="ORF">F444_19746</name>
</gene>
<evidence type="ECO:0000313" key="2">
    <source>
        <dbReference type="Proteomes" id="UP000028582"/>
    </source>
</evidence>
<sequence length="50" mass="5881">MSFDLSITTERPKDISNTFKDLFPVHEVVFQQDIEWRNQKNESESVPLLA</sequence>
<proteinExistence type="predicted"/>
<organism evidence="1 2">
    <name type="scientific">Phytophthora nicotianae P1976</name>
    <dbReference type="NCBI Taxonomy" id="1317066"/>
    <lineage>
        <taxon>Eukaryota</taxon>
        <taxon>Sar</taxon>
        <taxon>Stramenopiles</taxon>
        <taxon>Oomycota</taxon>
        <taxon>Peronosporomycetes</taxon>
        <taxon>Peronosporales</taxon>
        <taxon>Peronosporaceae</taxon>
        <taxon>Phytophthora</taxon>
    </lineage>
</organism>
<dbReference type="EMBL" id="ANJA01003612">
    <property type="protein sequence ID" value="ETO62330.1"/>
    <property type="molecule type" value="Genomic_DNA"/>
</dbReference>
<dbReference type="AlphaFoldDB" id="A0A080Z6R9"/>
<name>A0A080Z6R9_PHYNI</name>
<reference evidence="1 2" key="1">
    <citation type="submission" date="2013-11" db="EMBL/GenBank/DDBJ databases">
        <title>The Genome Sequence of Phytophthora parasitica P1976.</title>
        <authorList>
            <consortium name="The Broad Institute Genomics Platform"/>
            <person name="Russ C."/>
            <person name="Tyler B."/>
            <person name="Panabieres F."/>
            <person name="Shan W."/>
            <person name="Tripathy S."/>
            <person name="Grunwald N."/>
            <person name="Machado M."/>
            <person name="Johnson C.S."/>
            <person name="Walker B."/>
            <person name="Young S."/>
            <person name="Zeng Q."/>
            <person name="Gargeya S."/>
            <person name="Fitzgerald M."/>
            <person name="Haas B."/>
            <person name="Abouelleil A."/>
            <person name="Allen A.W."/>
            <person name="Alvarado L."/>
            <person name="Arachchi H.M."/>
            <person name="Berlin A.M."/>
            <person name="Chapman S.B."/>
            <person name="Gainer-Dewar J."/>
            <person name="Goldberg J."/>
            <person name="Griggs A."/>
            <person name="Gujja S."/>
            <person name="Hansen M."/>
            <person name="Howarth C."/>
            <person name="Imamovic A."/>
            <person name="Ireland A."/>
            <person name="Larimer J."/>
            <person name="McCowan C."/>
            <person name="Murphy C."/>
            <person name="Pearson M."/>
            <person name="Poon T.W."/>
            <person name="Priest M."/>
            <person name="Roberts A."/>
            <person name="Saif S."/>
            <person name="Shea T."/>
            <person name="Sisk P."/>
            <person name="Sykes S."/>
            <person name="Wortman J."/>
            <person name="Nusbaum C."/>
            <person name="Birren B."/>
        </authorList>
    </citation>
    <scope>NUCLEOTIDE SEQUENCE [LARGE SCALE GENOMIC DNA]</scope>
    <source>
        <strain evidence="1 2">P1976</strain>
    </source>
</reference>
<accession>A0A080Z6R9</accession>
<protein>
    <submittedName>
        <fullName evidence="1">Uncharacterized protein</fullName>
    </submittedName>
</protein>
<comment type="caution">
    <text evidence="1">The sequence shown here is derived from an EMBL/GenBank/DDBJ whole genome shotgun (WGS) entry which is preliminary data.</text>
</comment>
<evidence type="ECO:0000313" key="1">
    <source>
        <dbReference type="EMBL" id="ETO62330.1"/>
    </source>
</evidence>
<dbReference type="Proteomes" id="UP000028582">
    <property type="component" value="Unassembled WGS sequence"/>
</dbReference>